<sequence length="151" mass="15647">MSTYDSMLDKAVVINSLKGEDIFAVIAELVDALVAAGAVPADKREEAKQAIVRREMSASTVMPGGLALPHGRTDVVPELACAIGIHKDGFAADAPDDEPTRIVILMLVPPAAGSGYVAFLGSVSRTLMDPEKCAAMTAATDRAGVLAVLRA</sequence>
<dbReference type="InterPro" id="IPR002178">
    <property type="entry name" value="PTS_EIIA_type-2_dom"/>
</dbReference>
<name>A0A9D1T300_9BACT</name>
<keyword evidence="2" id="KW-0813">Transport</keyword>
<evidence type="ECO:0000313" key="3">
    <source>
        <dbReference type="Proteomes" id="UP000886845"/>
    </source>
</evidence>
<dbReference type="PANTHER" id="PTHR47738:SF2">
    <property type="entry name" value="PTS SYSTEM FRUCTOSE-LIKE EIIA COMPONENT"/>
    <property type="match status" value="1"/>
</dbReference>
<keyword evidence="2" id="KW-0762">Sugar transport</keyword>
<organism evidence="2 3">
    <name type="scientific">Candidatus Spyradenecus faecavium</name>
    <dbReference type="NCBI Taxonomy" id="2840947"/>
    <lineage>
        <taxon>Bacteria</taxon>
        <taxon>Pseudomonadati</taxon>
        <taxon>Lentisphaerota</taxon>
        <taxon>Lentisphaeria</taxon>
        <taxon>Lentisphaerales</taxon>
        <taxon>Lentisphaeraceae</taxon>
        <taxon>Lentisphaeraceae incertae sedis</taxon>
        <taxon>Candidatus Spyradenecus</taxon>
    </lineage>
</organism>
<dbReference type="EMBL" id="DVOR01000117">
    <property type="protein sequence ID" value="HIV09194.1"/>
    <property type="molecule type" value="Genomic_DNA"/>
</dbReference>
<comment type="caution">
    <text evidence="2">The sequence shown here is derived from an EMBL/GenBank/DDBJ whole genome shotgun (WGS) entry which is preliminary data.</text>
</comment>
<dbReference type="InterPro" id="IPR016152">
    <property type="entry name" value="PTrfase/Anion_transptr"/>
</dbReference>
<dbReference type="SUPFAM" id="SSF55804">
    <property type="entry name" value="Phoshotransferase/anion transport protein"/>
    <property type="match status" value="1"/>
</dbReference>
<proteinExistence type="predicted"/>
<dbReference type="InterPro" id="IPR051541">
    <property type="entry name" value="PTS_SugarTrans_NitroReg"/>
</dbReference>
<protein>
    <submittedName>
        <fullName evidence="2">PTS sugar transporter subunit IIA</fullName>
    </submittedName>
</protein>
<dbReference type="PROSITE" id="PS51094">
    <property type="entry name" value="PTS_EIIA_TYPE_2"/>
    <property type="match status" value="1"/>
</dbReference>
<evidence type="ECO:0000259" key="1">
    <source>
        <dbReference type="PROSITE" id="PS51094"/>
    </source>
</evidence>
<reference evidence="2" key="2">
    <citation type="journal article" date="2021" name="PeerJ">
        <title>Extensive microbial diversity within the chicken gut microbiome revealed by metagenomics and culture.</title>
        <authorList>
            <person name="Gilroy R."/>
            <person name="Ravi A."/>
            <person name="Getino M."/>
            <person name="Pursley I."/>
            <person name="Horton D.L."/>
            <person name="Alikhan N.F."/>
            <person name="Baker D."/>
            <person name="Gharbi K."/>
            <person name="Hall N."/>
            <person name="Watson M."/>
            <person name="Adriaenssens E.M."/>
            <person name="Foster-Nyarko E."/>
            <person name="Jarju S."/>
            <person name="Secka A."/>
            <person name="Antonio M."/>
            <person name="Oren A."/>
            <person name="Chaudhuri R.R."/>
            <person name="La Ragione R."/>
            <person name="Hildebrand F."/>
            <person name="Pallen M.J."/>
        </authorList>
    </citation>
    <scope>NUCLEOTIDE SEQUENCE</scope>
    <source>
        <strain evidence="2">35461</strain>
    </source>
</reference>
<dbReference type="Pfam" id="PF00359">
    <property type="entry name" value="PTS_EIIA_2"/>
    <property type="match status" value="1"/>
</dbReference>
<dbReference type="PANTHER" id="PTHR47738">
    <property type="entry name" value="PTS SYSTEM FRUCTOSE-LIKE EIIA COMPONENT-RELATED"/>
    <property type="match status" value="1"/>
</dbReference>
<dbReference type="Proteomes" id="UP000886845">
    <property type="component" value="Unassembled WGS sequence"/>
</dbReference>
<reference evidence="2" key="1">
    <citation type="submission" date="2020-10" db="EMBL/GenBank/DDBJ databases">
        <authorList>
            <person name="Gilroy R."/>
        </authorList>
    </citation>
    <scope>NUCLEOTIDE SEQUENCE</scope>
    <source>
        <strain evidence="2">35461</strain>
    </source>
</reference>
<dbReference type="Gene3D" id="3.40.930.10">
    <property type="entry name" value="Mannitol-specific EII, Chain A"/>
    <property type="match status" value="1"/>
</dbReference>
<evidence type="ECO:0000313" key="2">
    <source>
        <dbReference type="EMBL" id="HIV09194.1"/>
    </source>
</evidence>
<accession>A0A9D1T300</accession>
<dbReference type="AlphaFoldDB" id="A0A9D1T300"/>
<gene>
    <name evidence="2" type="ORF">IAC79_03680</name>
</gene>
<feature type="domain" description="PTS EIIA type-2" evidence="1">
    <location>
        <begin position="6"/>
        <end position="151"/>
    </location>
</feature>